<dbReference type="EMBL" id="JH603168">
    <property type="protein sequence ID" value="EIC23614.1"/>
    <property type="molecule type" value="Genomic_DNA"/>
</dbReference>
<dbReference type="HOGENOM" id="CLU_196143_0_0_6"/>
<reference evidence="1 2" key="2">
    <citation type="submission" date="2011-11" db="EMBL/GenBank/DDBJ databases">
        <authorList>
            <consortium name="US DOE Joint Genome Institute"/>
            <person name="Lucas S."/>
            <person name="Han J."/>
            <person name="Lapidus A."/>
            <person name="Cheng J.-F."/>
            <person name="Goodwin L."/>
            <person name="Pitluck S."/>
            <person name="Peters L."/>
            <person name="Ovchinnikova G."/>
            <person name="Zhang X."/>
            <person name="Detter J.C."/>
            <person name="Han C."/>
            <person name="Tapia R."/>
            <person name="Land M."/>
            <person name="Hauser L."/>
            <person name="Kyrpides N."/>
            <person name="Ivanova N."/>
            <person name="Pagani I."/>
            <person name="Vogl K."/>
            <person name="Liu Z."/>
            <person name="Overmann J."/>
            <person name="Frigaard N.-U."/>
            <person name="Bryant D."/>
            <person name="Woyke T."/>
        </authorList>
    </citation>
    <scope>NUCLEOTIDE SEQUENCE [LARGE SCALE GENOMIC DNA]</scope>
    <source>
        <strain evidence="1 2">970</strain>
    </source>
</reference>
<keyword evidence="2" id="KW-1185">Reference proteome</keyword>
<protein>
    <submittedName>
        <fullName evidence="1">Uncharacterized protein</fullName>
    </submittedName>
</protein>
<sequence length="80" mass="9070">MGGVSGRSRQKYISGNFCMHNIAINIKDDQLAKQVVWWLEHFKDDGLEIVSVEDLDDLKALHATRHEASVAFEDYLAHAD</sequence>
<evidence type="ECO:0000313" key="1">
    <source>
        <dbReference type="EMBL" id="EIC23614.1"/>
    </source>
</evidence>
<reference evidence="2" key="1">
    <citation type="submission" date="2011-06" db="EMBL/GenBank/DDBJ databases">
        <authorList>
            <consortium name="US DOE Joint Genome Institute (JGI-PGF)"/>
            <person name="Lucas S."/>
            <person name="Han J."/>
            <person name="Lapidus A."/>
            <person name="Cheng J.-F."/>
            <person name="Goodwin L."/>
            <person name="Pitluck S."/>
            <person name="Peters L."/>
            <person name="Land M.L."/>
            <person name="Hauser L."/>
            <person name="Vogl K."/>
            <person name="Liu Z."/>
            <person name="Overmann J."/>
            <person name="Frigaard N.-U."/>
            <person name="Bryant D.A."/>
            <person name="Woyke T.J."/>
        </authorList>
    </citation>
    <scope>NUCLEOTIDE SEQUENCE [LARGE SCALE GENOMIC DNA]</scope>
    <source>
        <strain evidence="2">970</strain>
    </source>
</reference>
<organism evidence="1 2">
    <name type="scientific">Thiorhodovibrio frisius</name>
    <dbReference type="NCBI Taxonomy" id="631362"/>
    <lineage>
        <taxon>Bacteria</taxon>
        <taxon>Pseudomonadati</taxon>
        <taxon>Pseudomonadota</taxon>
        <taxon>Gammaproteobacteria</taxon>
        <taxon>Chromatiales</taxon>
        <taxon>Chromatiaceae</taxon>
        <taxon>Thiorhodovibrio</taxon>
    </lineage>
</organism>
<dbReference type="eggNOG" id="ENOG5033AYY">
    <property type="taxonomic scope" value="Bacteria"/>
</dbReference>
<proteinExistence type="predicted"/>
<accession>H8YYT8</accession>
<dbReference type="AlphaFoldDB" id="H8YYT8"/>
<dbReference type="STRING" id="631362.Thi970DRAFT_01288"/>
<dbReference type="Proteomes" id="UP000002964">
    <property type="component" value="Unassembled WGS sequence"/>
</dbReference>
<name>H8YYT8_9GAMM</name>
<evidence type="ECO:0000313" key="2">
    <source>
        <dbReference type="Proteomes" id="UP000002964"/>
    </source>
</evidence>
<gene>
    <name evidence="1" type="ORF">Thi970DRAFT_01288</name>
</gene>